<dbReference type="GO" id="GO:0006227">
    <property type="term" value="P:dUDP biosynthetic process"/>
    <property type="evidence" value="ECO:0007669"/>
    <property type="project" value="TreeGrafter"/>
</dbReference>
<name>A0A3A9ZNM8_9ACTN</name>
<comment type="similarity">
    <text evidence="1">Belongs to the thymidylate kinase family.</text>
</comment>
<dbReference type="PANTHER" id="PTHR10344">
    <property type="entry name" value="THYMIDYLATE KINASE"/>
    <property type="match status" value="1"/>
</dbReference>
<dbReference type="GO" id="GO:0006235">
    <property type="term" value="P:dTTP biosynthetic process"/>
    <property type="evidence" value="ECO:0007669"/>
    <property type="project" value="TreeGrafter"/>
</dbReference>
<dbReference type="SUPFAM" id="SSF52540">
    <property type="entry name" value="P-loop containing nucleoside triphosphate hydrolases"/>
    <property type="match status" value="1"/>
</dbReference>
<keyword evidence="12" id="KW-1185">Reference proteome</keyword>
<evidence type="ECO:0000256" key="9">
    <source>
        <dbReference type="ARBA" id="ARBA00048743"/>
    </source>
</evidence>
<evidence type="ECO:0000259" key="10">
    <source>
        <dbReference type="Pfam" id="PF02223"/>
    </source>
</evidence>
<feature type="non-terminal residue" evidence="11">
    <location>
        <position position="109"/>
    </location>
</feature>
<accession>A0A3A9ZNM8</accession>
<keyword evidence="7 11" id="KW-0418">Kinase</keyword>
<dbReference type="Pfam" id="PF02223">
    <property type="entry name" value="Thymidylate_kin"/>
    <property type="match status" value="1"/>
</dbReference>
<keyword evidence="8" id="KW-0067">ATP-binding</keyword>
<dbReference type="EMBL" id="RBAM01000237">
    <property type="protein sequence ID" value="RKN49870.1"/>
    <property type="molecule type" value="Genomic_DNA"/>
</dbReference>
<evidence type="ECO:0000256" key="7">
    <source>
        <dbReference type="ARBA" id="ARBA00022777"/>
    </source>
</evidence>
<evidence type="ECO:0000256" key="4">
    <source>
        <dbReference type="ARBA" id="ARBA00022679"/>
    </source>
</evidence>
<dbReference type="GO" id="GO:0005737">
    <property type="term" value="C:cytoplasm"/>
    <property type="evidence" value="ECO:0007669"/>
    <property type="project" value="TreeGrafter"/>
</dbReference>
<feature type="domain" description="Thymidylate kinase-like" evidence="10">
    <location>
        <begin position="9"/>
        <end position="106"/>
    </location>
</feature>
<keyword evidence="5" id="KW-0545">Nucleotide biosynthesis</keyword>
<dbReference type="Proteomes" id="UP000270343">
    <property type="component" value="Unassembled WGS sequence"/>
</dbReference>
<evidence type="ECO:0000313" key="12">
    <source>
        <dbReference type="Proteomes" id="UP000270343"/>
    </source>
</evidence>
<gene>
    <name evidence="11" type="primary">tmk</name>
    <name evidence="11" type="ORF">D7231_36025</name>
</gene>
<evidence type="ECO:0000256" key="5">
    <source>
        <dbReference type="ARBA" id="ARBA00022727"/>
    </source>
</evidence>
<keyword evidence="4 11" id="KW-0808">Transferase</keyword>
<dbReference type="EC" id="2.7.4.9" evidence="2"/>
<evidence type="ECO:0000256" key="2">
    <source>
        <dbReference type="ARBA" id="ARBA00012980"/>
    </source>
</evidence>
<evidence type="ECO:0000256" key="1">
    <source>
        <dbReference type="ARBA" id="ARBA00009776"/>
    </source>
</evidence>
<dbReference type="GO" id="GO:0004798">
    <property type="term" value="F:dTMP kinase activity"/>
    <property type="evidence" value="ECO:0007669"/>
    <property type="project" value="UniProtKB-EC"/>
</dbReference>
<dbReference type="RefSeq" id="WP_120760604.1">
    <property type="nucleotide sequence ID" value="NZ_RBAM01000237.1"/>
</dbReference>
<evidence type="ECO:0000256" key="6">
    <source>
        <dbReference type="ARBA" id="ARBA00022741"/>
    </source>
</evidence>
<dbReference type="InterPro" id="IPR027417">
    <property type="entry name" value="P-loop_NTPase"/>
</dbReference>
<organism evidence="11 12">
    <name type="scientific">Streptomyces klenkii</name>
    <dbReference type="NCBI Taxonomy" id="1420899"/>
    <lineage>
        <taxon>Bacteria</taxon>
        <taxon>Bacillati</taxon>
        <taxon>Actinomycetota</taxon>
        <taxon>Actinomycetes</taxon>
        <taxon>Kitasatosporales</taxon>
        <taxon>Streptomycetaceae</taxon>
        <taxon>Streptomyces</taxon>
    </lineage>
</organism>
<protein>
    <recommendedName>
        <fullName evidence="3">Thymidylate kinase</fullName>
        <ecNumber evidence="2">2.7.4.9</ecNumber>
    </recommendedName>
</protein>
<dbReference type="NCBIfam" id="TIGR00041">
    <property type="entry name" value="DTMP_kinase"/>
    <property type="match status" value="1"/>
</dbReference>
<evidence type="ECO:0000256" key="8">
    <source>
        <dbReference type="ARBA" id="ARBA00022840"/>
    </source>
</evidence>
<dbReference type="PANTHER" id="PTHR10344:SF4">
    <property type="entry name" value="UMP-CMP KINASE 2, MITOCHONDRIAL"/>
    <property type="match status" value="1"/>
</dbReference>
<comment type="catalytic activity">
    <reaction evidence="9">
        <text>dTMP + ATP = dTDP + ADP</text>
        <dbReference type="Rhea" id="RHEA:13517"/>
        <dbReference type="ChEBI" id="CHEBI:30616"/>
        <dbReference type="ChEBI" id="CHEBI:58369"/>
        <dbReference type="ChEBI" id="CHEBI:63528"/>
        <dbReference type="ChEBI" id="CHEBI:456216"/>
        <dbReference type="EC" id="2.7.4.9"/>
    </reaction>
</comment>
<dbReference type="GO" id="GO:0006233">
    <property type="term" value="P:dTDP biosynthetic process"/>
    <property type="evidence" value="ECO:0007669"/>
    <property type="project" value="InterPro"/>
</dbReference>
<proteinExistence type="inferred from homology"/>
<comment type="caution">
    <text evidence="11">The sequence shown here is derived from an EMBL/GenBank/DDBJ whole genome shotgun (WGS) entry which is preliminary data.</text>
</comment>
<dbReference type="InterPro" id="IPR039430">
    <property type="entry name" value="Thymidylate_kin-like_dom"/>
</dbReference>
<dbReference type="InterPro" id="IPR018094">
    <property type="entry name" value="Thymidylate_kinase"/>
</dbReference>
<evidence type="ECO:0000256" key="3">
    <source>
        <dbReference type="ARBA" id="ARBA00017144"/>
    </source>
</evidence>
<evidence type="ECO:0000313" key="11">
    <source>
        <dbReference type="EMBL" id="RKN49870.1"/>
    </source>
</evidence>
<dbReference type="AlphaFoldDB" id="A0A3A9ZNM8"/>
<keyword evidence="6" id="KW-0547">Nucleotide-binding</keyword>
<sequence>MAEALFVAIEGIDASGKTTLTASLAAALRTRGLAVATHKEPGHGPVGELFRRLSASGRCPPTTMALLSSAERHAQQEALAAALRRHQVVIADRYYLSGLAYHAADGIDP</sequence>
<dbReference type="GO" id="GO:0005524">
    <property type="term" value="F:ATP binding"/>
    <property type="evidence" value="ECO:0007669"/>
    <property type="project" value="UniProtKB-KW"/>
</dbReference>
<reference evidence="11 12" key="1">
    <citation type="journal article" date="2015" name="Antonie Van Leeuwenhoek">
        <title>Streptomyces klenkii sp. nov., isolated from deep marine sediment.</title>
        <authorList>
            <person name="Veyisoglu A."/>
            <person name="Sahin N."/>
        </authorList>
    </citation>
    <scope>NUCLEOTIDE SEQUENCE [LARGE SCALE GENOMIC DNA]</scope>
    <source>
        <strain evidence="11 12">KCTC 29202</strain>
    </source>
</reference>
<dbReference type="Gene3D" id="3.40.50.300">
    <property type="entry name" value="P-loop containing nucleotide triphosphate hydrolases"/>
    <property type="match status" value="1"/>
</dbReference>